<reference evidence="2" key="1">
    <citation type="submission" date="2024-06" db="UniProtKB">
        <authorList>
            <consortium name="Ensembl"/>
        </authorList>
    </citation>
    <scope>IDENTIFICATION</scope>
</reference>
<evidence type="ECO:0000256" key="1">
    <source>
        <dbReference type="SAM" id="MobiDB-lite"/>
    </source>
</evidence>
<organism evidence="2">
    <name type="scientific">Mustela putorius furo</name>
    <name type="common">European domestic ferret</name>
    <name type="synonym">Mustela furo</name>
    <dbReference type="NCBI Taxonomy" id="9669"/>
    <lineage>
        <taxon>Eukaryota</taxon>
        <taxon>Metazoa</taxon>
        <taxon>Chordata</taxon>
        <taxon>Craniata</taxon>
        <taxon>Vertebrata</taxon>
        <taxon>Euteleostomi</taxon>
        <taxon>Mammalia</taxon>
        <taxon>Eutheria</taxon>
        <taxon>Laurasiatheria</taxon>
        <taxon>Carnivora</taxon>
        <taxon>Caniformia</taxon>
        <taxon>Musteloidea</taxon>
        <taxon>Mustelidae</taxon>
        <taxon>Mustelinae</taxon>
        <taxon>Mustela</taxon>
    </lineage>
</organism>
<dbReference type="InterPro" id="IPR052855">
    <property type="entry name" value="CKAP2-like"/>
</dbReference>
<dbReference type="GO" id="GO:0005829">
    <property type="term" value="C:cytosol"/>
    <property type="evidence" value="ECO:0007669"/>
    <property type="project" value="TreeGrafter"/>
</dbReference>
<evidence type="ECO:0000313" key="2">
    <source>
        <dbReference type="Ensembl" id="ENSMPUP00000016047.1"/>
    </source>
</evidence>
<name>M3YXI7_MUSPF</name>
<dbReference type="Ensembl" id="ENSMPUT00000016291.1">
    <property type="protein sequence ID" value="ENSMPUP00000016047.1"/>
    <property type="gene ID" value="ENSMPUG00000016152.1"/>
</dbReference>
<dbReference type="GeneTree" id="ENSGT00940000168673"/>
<proteinExistence type="predicted"/>
<feature type="region of interest" description="Disordered" evidence="1">
    <location>
        <begin position="55"/>
        <end position="77"/>
    </location>
</feature>
<protein>
    <submittedName>
        <fullName evidence="2">Uncharacterized protein</fullName>
    </submittedName>
</protein>
<dbReference type="GO" id="GO:0005813">
    <property type="term" value="C:centrosome"/>
    <property type="evidence" value="ECO:0007669"/>
    <property type="project" value="TreeGrafter"/>
</dbReference>
<dbReference type="HOGENOM" id="CLU_995792_0_0_1"/>
<sequence length="236" mass="25762">RKLQEYLAAKGKLKCHNTKPIKAKSNCLNILFSKSIIILKKDVTNHAALPSKDVRPTGIKFQPRPANITGQKPKLEPPELLGQRLTSGCTSSNLNCKPSSNSQEKHKAGSFITGELFRKAVASPNIQELKTSRQQVADQGNVTCADPVDNNLANESLDSFLKEINTKKLAPNFLRLCKPKTNSYNQTKSNLAPKQALGKSSGNSAVLKEVIDKTQIKIPSVKSQQLSRGPNLVRPG</sequence>
<dbReference type="STRING" id="9669.ENSMPUP00000016047"/>
<dbReference type="InParanoid" id="M3YXI7"/>
<dbReference type="EMBL" id="AEYP01070078">
    <property type="status" value="NOT_ANNOTATED_CDS"/>
    <property type="molecule type" value="Genomic_DNA"/>
</dbReference>
<dbReference type="PANTHER" id="PTHR47078:SF1">
    <property type="entry name" value="CYTOSKELETON-ASSOCIATED PROTEIN 2-LIKE"/>
    <property type="match status" value="1"/>
</dbReference>
<accession>M3YXI7</accession>
<dbReference type="eggNOG" id="ENOG502RZUT">
    <property type="taxonomic scope" value="Eukaryota"/>
</dbReference>
<dbReference type="PANTHER" id="PTHR47078">
    <property type="entry name" value="CYTOSKELETON-ASSOCIATED PROTEIN 2-LIKE"/>
    <property type="match status" value="1"/>
</dbReference>
<dbReference type="AlphaFoldDB" id="M3YXI7"/>
<dbReference type="GO" id="GO:0072686">
    <property type="term" value="C:mitotic spindle"/>
    <property type="evidence" value="ECO:0007669"/>
    <property type="project" value="TreeGrafter"/>
</dbReference>